<dbReference type="EMBL" id="BTCL01000005">
    <property type="protein sequence ID" value="GMK44915.1"/>
    <property type="molecule type" value="Genomic_DNA"/>
</dbReference>
<feature type="transmembrane region" description="Helical" evidence="6">
    <location>
        <begin position="111"/>
        <end position="133"/>
    </location>
</feature>
<dbReference type="InterPro" id="IPR052528">
    <property type="entry name" value="Sugar_transport-like"/>
</dbReference>
<evidence type="ECO:0000313" key="9">
    <source>
        <dbReference type="Proteomes" id="UP001285921"/>
    </source>
</evidence>
<dbReference type="PROSITE" id="PS50850">
    <property type="entry name" value="MFS"/>
    <property type="match status" value="1"/>
</dbReference>
<dbReference type="Gene3D" id="1.20.1250.20">
    <property type="entry name" value="MFS general substrate transporter like domains"/>
    <property type="match status" value="2"/>
</dbReference>
<dbReference type="Proteomes" id="UP001285921">
    <property type="component" value="Unassembled WGS sequence"/>
</dbReference>
<name>A0ABQ6NIM1_9BACL</name>
<sequence>METKGSVYKLGMQMMPRVWFNARIDFSATLLFSIFNVVLNQFFMPFAIREGATNLQVGLLSAAPAVGLLFSPIWAAWIERSGNPKPFVIVPNLIGRLLIIFPALFAYPSVYVATALVFQILMGIQAPAYASLVARMYPADVRGRLMGYVRVASGALMIPLAYVVGSWADASGPSGPLITASIFGVASIILFNSLRLPKQALHAPSRASAKFSFRDQWTLVSGNRKLAVFLAATTFSGFGNMLSNPLYQIIQVQVLELSNVQIGFARVSYYAGLLLTYLIAGRLIDRIDIKHVLLCGISAYAIVPMLYGVWGTYTAVIVGNGIQGVGEAIWDIGILAFVSRLAPGREAAVFGVHLMLFGVRGTLGPLLGAGLSDSVSLTMLLVIASLFGWIGTALFLAGNRKALHQEGASGPLR</sequence>
<feature type="transmembrane region" description="Helical" evidence="6">
    <location>
        <begin position="226"/>
        <end position="247"/>
    </location>
</feature>
<protein>
    <recommendedName>
        <fullName evidence="7">Major facilitator superfamily (MFS) profile domain-containing protein</fullName>
    </recommendedName>
</protein>
<feature type="transmembrane region" description="Helical" evidence="6">
    <location>
        <begin position="55"/>
        <end position="75"/>
    </location>
</feature>
<feature type="transmembrane region" description="Helical" evidence="6">
    <location>
        <begin position="177"/>
        <end position="196"/>
    </location>
</feature>
<evidence type="ECO:0000256" key="4">
    <source>
        <dbReference type="ARBA" id="ARBA00022989"/>
    </source>
</evidence>
<accession>A0ABQ6NIM1</accession>
<dbReference type="PANTHER" id="PTHR23526">
    <property type="entry name" value="INTEGRAL MEMBRANE TRANSPORT PROTEIN-RELATED"/>
    <property type="match status" value="1"/>
</dbReference>
<feature type="transmembrane region" description="Helical" evidence="6">
    <location>
        <begin position="267"/>
        <end position="284"/>
    </location>
</feature>
<keyword evidence="3 6" id="KW-0812">Transmembrane</keyword>
<evidence type="ECO:0000259" key="7">
    <source>
        <dbReference type="PROSITE" id="PS50850"/>
    </source>
</evidence>
<dbReference type="InterPro" id="IPR020846">
    <property type="entry name" value="MFS_dom"/>
</dbReference>
<reference evidence="8 9" key="1">
    <citation type="submission" date="2023-05" db="EMBL/GenBank/DDBJ databases">
        <title>Draft genome of Paenibacillus sp. CCS26.</title>
        <authorList>
            <person name="Akita H."/>
            <person name="Shinto Y."/>
            <person name="Kimura Z."/>
        </authorList>
    </citation>
    <scope>NUCLEOTIDE SEQUENCE [LARGE SCALE GENOMIC DNA]</scope>
    <source>
        <strain evidence="8 9">CCS26</strain>
    </source>
</reference>
<keyword evidence="9" id="KW-1185">Reference proteome</keyword>
<dbReference type="RefSeq" id="WP_127495605.1">
    <property type="nucleotide sequence ID" value="NZ_BTCL01000005.1"/>
</dbReference>
<feature type="transmembrane region" description="Helical" evidence="6">
    <location>
        <begin position="20"/>
        <end position="43"/>
    </location>
</feature>
<keyword evidence="4 6" id="KW-1133">Transmembrane helix</keyword>
<dbReference type="Pfam" id="PF07690">
    <property type="entry name" value="MFS_1"/>
    <property type="match status" value="1"/>
</dbReference>
<evidence type="ECO:0000313" key="8">
    <source>
        <dbReference type="EMBL" id="GMK44915.1"/>
    </source>
</evidence>
<feature type="transmembrane region" description="Helical" evidence="6">
    <location>
        <begin position="350"/>
        <end position="371"/>
    </location>
</feature>
<dbReference type="PANTHER" id="PTHR23526:SF4">
    <property type="entry name" value="INTEGRAL MEMBRANE TRANSPORT PROTEIN"/>
    <property type="match status" value="1"/>
</dbReference>
<gene>
    <name evidence="8" type="ORF">PghCCS26_20430</name>
</gene>
<feature type="transmembrane region" description="Helical" evidence="6">
    <location>
        <begin position="316"/>
        <end position="338"/>
    </location>
</feature>
<evidence type="ECO:0000256" key="2">
    <source>
        <dbReference type="ARBA" id="ARBA00022448"/>
    </source>
</evidence>
<proteinExistence type="predicted"/>
<keyword evidence="5 6" id="KW-0472">Membrane</keyword>
<dbReference type="SUPFAM" id="SSF103473">
    <property type="entry name" value="MFS general substrate transporter"/>
    <property type="match status" value="1"/>
</dbReference>
<feature type="domain" description="Major facilitator superfamily (MFS) profile" evidence="7">
    <location>
        <begin position="225"/>
        <end position="413"/>
    </location>
</feature>
<comment type="caution">
    <text evidence="8">The sequence shown here is derived from an EMBL/GenBank/DDBJ whole genome shotgun (WGS) entry which is preliminary data.</text>
</comment>
<evidence type="ECO:0000256" key="5">
    <source>
        <dbReference type="ARBA" id="ARBA00023136"/>
    </source>
</evidence>
<feature type="transmembrane region" description="Helical" evidence="6">
    <location>
        <begin position="291"/>
        <end position="310"/>
    </location>
</feature>
<keyword evidence="2" id="KW-0813">Transport</keyword>
<feature type="transmembrane region" description="Helical" evidence="6">
    <location>
        <begin position="377"/>
        <end position="397"/>
    </location>
</feature>
<dbReference type="InterPro" id="IPR036259">
    <property type="entry name" value="MFS_trans_sf"/>
</dbReference>
<dbReference type="InterPro" id="IPR011701">
    <property type="entry name" value="MFS"/>
</dbReference>
<evidence type="ECO:0000256" key="1">
    <source>
        <dbReference type="ARBA" id="ARBA00004651"/>
    </source>
</evidence>
<organism evidence="8 9">
    <name type="scientific">Paenibacillus glycanilyticus</name>
    <dbReference type="NCBI Taxonomy" id="126569"/>
    <lineage>
        <taxon>Bacteria</taxon>
        <taxon>Bacillati</taxon>
        <taxon>Bacillota</taxon>
        <taxon>Bacilli</taxon>
        <taxon>Bacillales</taxon>
        <taxon>Paenibacillaceae</taxon>
        <taxon>Paenibacillus</taxon>
    </lineage>
</organism>
<evidence type="ECO:0000256" key="6">
    <source>
        <dbReference type="SAM" id="Phobius"/>
    </source>
</evidence>
<feature type="transmembrane region" description="Helical" evidence="6">
    <location>
        <begin position="87"/>
        <end position="105"/>
    </location>
</feature>
<comment type="subcellular location">
    <subcellularLocation>
        <location evidence="1">Cell membrane</location>
        <topology evidence="1">Multi-pass membrane protein</topology>
    </subcellularLocation>
</comment>
<evidence type="ECO:0000256" key="3">
    <source>
        <dbReference type="ARBA" id="ARBA00022692"/>
    </source>
</evidence>
<feature type="transmembrane region" description="Helical" evidence="6">
    <location>
        <begin position="145"/>
        <end position="165"/>
    </location>
</feature>